<sequence>MERKTNDRQRRDRRERTKAQNVRQCWLTTDGNPALSLAFGRRERACFAVTGTSGNCGQSARRESSTTSLPNLSPSRFLVNPPMLLHPPRAAATKTSLALHAEPAPAILGSTRVPGTHLYAFSSVSGG</sequence>
<dbReference type="AlphaFoldDB" id="A0A0J8RIA3"/>
<dbReference type="Proteomes" id="UP000054563">
    <property type="component" value="Unassembled WGS sequence"/>
</dbReference>
<gene>
    <name evidence="2" type="ORF">CIHG_02396</name>
</gene>
<evidence type="ECO:0000313" key="3">
    <source>
        <dbReference type="Proteomes" id="UP000054563"/>
    </source>
</evidence>
<evidence type="ECO:0000256" key="1">
    <source>
        <dbReference type="SAM" id="MobiDB-lite"/>
    </source>
</evidence>
<feature type="region of interest" description="Disordered" evidence="1">
    <location>
        <begin position="1"/>
        <end position="20"/>
    </location>
</feature>
<dbReference type="VEuPathDB" id="FungiDB:CIHG_02396"/>
<feature type="compositionally biased region" description="Low complexity" evidence="1">
    <location>
        <begin position="65"/>
        <end position="74"/>
    </location>
</feature>
<feature type="region of interest" description="Disordered" evidence="1">
    <location>
        <begin position="52"/>
        <end position="74"/>
    </location>
</feature>
<name>A0A0J8RIA3_COCIT</name>
<reference evidence="3" key="1">
    <citation type="journal article" date="2010" name="Genome Res.">
        <title>Population genomic sequencing of Coccidioides fungi reveals recent hybridization and transposon control.</title>
        <authorList>
            <person name="Neafsey D.E."/>
            <person name="Barker B.M."/>
            <person name="Sharpton T.J."/>
            <person name="Stajich J.E."/>
            <person name="Park D.J."/>
            <person name="Whiston E."/>
            <person name="Hung C.-Y."/>
            <person name="McMahan C."/>
            <person name="White J."/>
            <person name="Sykes S."/>
            <person name="Heiman D."/>
            <person name="Young S."/>
            <person name="Zeng Q."/>
            <person name="Abouelleil A."/>
            <person name="Aftuck L."/>
            <person name="Bessette D."/>
            <person name="Brown A."/>
            <person name="FitzGerald M."/>
            <person name="Lui A."/>
            <person name="Macdonald J.P."/>
            <person name="Priest M."/>
            <person name="Orbach M.J."/>
            <person name="Galgiani J.N."/>
            <person name="Kirkland T.N."/>
            <person name="Cole G.T."/>
            <person name="Birren B.W."/>
            <person name="Henn M.R."/>
            <person name="Taylor J.W."/>
            <person name="Rounsley S.D."/>
        </authorList>
    </citation>
    <scope>NUCLEOTIDE SEQUENCE [LARGE SCALE GENOMIC DNA]</scope>
    <source>
        <strain evidence="3">H538.4</strain>
    </source>
</reference>
<proteinExistence type="predicted"/>
<accession>A0A0J8RIA3</accession>
<feature type="compositionally biased region" description="Basic and acidic residues" evidence="1">
    <location>
        <begin position="1"/>
        <end position="18"/>
    </location>
</feature>
<organism evidence="2 3">
    <name type="scientific">Coccidioides immitis H538.4</name>
    <dbReference type="NCBI Taxonomy" id="396776"/>
    <lineage>
        <taxon>Eukaryota</taxon>
        <taxon>Fungi</taxon>
        <taxon>Dikarya</taxon>
        <taxon>Ascomycota</taxon>
        <taxon>Pezizomycotina</taxon>
        <taxon>Eurotiomycetes</taxon>
        <taxon>Eurotiomycetidae</taxon>
        <taxon>Onygenales</taxon>
        <taxon>Onygenaceae</taxon>
        <taxon>Coccidioides</taxon>
    </lineage>
</organism>
<evidence type="ECO:0000313" key="2">
    <source>
        <dbReference type="EMBL" id="KMU84612.1"/>
    </source>
</evidence>
<dbReference type="EMBL" id="DS016985">
    <property type="protein sequence ID" value="KMU84612.1"/>
    <property type="molecule type" value="Genomic_DNA"/>
</dbReference>
<protein>
    <submittedName>
        <fullName evidence="2">Uncharacterized protein</fullName>
    </submittedName>
</protein>